<organism evidence="2 3">
    <name type="scientific">Galdieria yellowstonensis</name>
    <dbReference type="NCBI Taxonomy" id="3028027"/>
    <lineage>
        <taxon>Eukaryota</taxon>
        <taxon>Rhodophyta</taxon>
        <taxon>Bangiophyceae</taxon>
        <taxon>Galdieriales</taxon>
        <taxon>Galdieriaceae</taxon>
        <taxon>Galdieria</taxon>
    </lineage>
</organism>
<dbReference type="SUPFAM" id="SSF54427">
    <property type="entry name" value="NTF2-like"/>
    <property type="match status" value="1"/>
</dbReference>
<dbReference type="InterPro" id="IPR037401">
    <property type="entry name" value="SnoaL-like"/>
</dbReference>
<keyword evidence="3" id="KW-1185">Reference proteome</keyword>
<proteinExistence type="predicted"/>
<dbReference type="Pfam" id="PF13474">
    <property type="entry name" value="SnoaL_3"/>
    <property type="match status" value="1"/>
</dbReference>
<dbReference type="PANTHER" id="PTHR34957">
    <property type="entry name" value="NUCLEAR TRANSPORT FACTOR 2 (NTF2) FAMILY PROTEIN"/>
    <property type="match status" value="1"/>
</dbReference>
<name>A0AAV9IEG7_9RHOD</name>
<evidence type="ECO:0000313" key="3">
    <source>
        <dbReference type="Proteomes" id="UP001300502"/>
    </source>
</evidence>
<comment type="caution">
    <text evidence="2">The sequence shown here is derived from an EMBL/GenBank/DDBJ whole genome shotgun (WGS) entry which is preliminary data.</text>
</comment>
<dbReference type="Proteomes" id="UP001300502">
    <property type="component" value="Unassembled WGS sequence"/>
</dbReference>
<sequence length="204" mass="23417">MTWALPCCFHSSFFFTLRLGKKNTLKQVNFRRKALFYPLSGWSCSTEAFGALDRSLATERIEQATELINQILNAGGFGIDDVSKVNEKFYDAINRRDFETLQSLWLFSDQISCAHILCEDLVTGYEQVLESWSAYLQTMTTKVEVKNERIYIRGTVAWVTHEAVASPKDSDVESDYLNVDFLATNILQWSDNSWLFIHHHASPL</sequence>
<evidence type="ECO:0000313" key="2">
    <source>
        <dbReference type="EMBL" id="KAK4525611.1"/>
    </source>
</evidence>
<dbReference type="PANTHER" id="PTHR34957:SF1">
    <property type="entry name" value="NUCLEAR TRANSPORT FACTOR 2 (NTF2) FAMILY PROTEIN"/>
    <property type="match status" value="1"/>
</dbReference>
<evidence type="ECO:0000259" key="1">
    <source>
        <dbReference type="Pfam" id="PF13474"/>
    </source>
</evidence>
<reference evidence="2 3" key="1">
    <citation type="submission" date="2022-07" db="EMBL/GenBank/DDBJ databases">
        <title>Genome-wide signatures of adaptation to extreme environments.</title>
        <authorList>
            <person name="Cho C.H."/>
            <person name="Yoon H.S."/>
        </authorList>
    </citation>
    <scope>NUCLEOTIDE SEQUENCE [LARGE SCALE GENOMIC DNA]</scope>
    <source>
        <strain evidence="2 3">108.79 E11</strain>
    </source>
</reference>
<dbReference type="EMBL" id="JANCYU010000032">
    <property type="protein sequence ID" value="KAK4525611.1"/>
    <property type="molecule type" value="Genomic_DNA"/>
</dbReference>
<dbReference type="InterPro" id="IPR032710">
    <property type="entry name" value="NTF2-like_dom_sf"/>
</dbReference>
<gene>
    <name evidence="2" type="ORF">GAYE_SCF15G3520</name>
</gene>
<feature type="domain" description="SnoaL-like" evidence="1">
    <location>
        <begin position="82"/>
        <end position="203"/>
    </location>
</feature>
<dbReference type="Gene3D" id="3.10.450.50">
    <property type="match status" value="1"/>
</dbReference>
<dbReference type="AlphaFoldDB" id="A0AAV9IEG7"/>
<protein>
    <recommendedName>
        <fullName evidence="1">SnoaL-like domain-containing protein</fullName>
    </recommendedName>
</protein>
<accession>A0AAV9IEG7</accession>